<dbReference type="Pfam" id="PF13822">
    <property type="entry name" value="ACC_epsilon"/>
    <property type="match status" value="1"/>
</dbReference>
<evidence type="ECO:0000313" key="2">
    <source>
        <dbReference type="Proteomes" id="UP001445472"/>
    </source>
</evidence>
<organism evidence="1 2">
    <name type="scientific">Streptomyces xantholiticus</name>
    <dbReference type="NCBI Taxonomy" id="68285"/>
    <lineage>
        <taxon>Bacteria</taxon>
        <taxon>Bacillati</taxon>
        <taxon>Actinomycetota</taxon>
        <taxon>Actinomycetes</taxon>
        <taxon>Kitasatosporales</taxon>
        <taxon>Streptomycetaceae</taxon>
        <taxon>Streptomyces</taxon>
    </lineage>
</organism>
<dbReference type="RefSeq" id="WP_351979339.1">
    <property type="nucleotide sequence ID" value="NZ_JBEPBX010000065.1"/>
</dbReference>
<sequence>MQLIKVLHGRPSPEQLAALIAVIQARTAATAATAAALPRKPPVSAWTNRAAAIALRRRSLPRSARHISTPM</sequence>
<evidence type="ECO:0000313" key="1">
    <source>
        <dbReference type="EMBL" id="MER6618515.1"/>
    </source>
</evidence>
<proteinExistence type="predicted"/>
<dbReference type="EMBL" id="JBEPBX010000065">
    <property type="protein sequence ID" value="MER6618515.1"/>
    <property type="molecule type" value="Genomic_DNA"/>
</dbReference>
<protein>
    <submittedName>
        <fullName evidence="1">Acyl-CoA carboxylase subunit epsilon</fullName>
    </submittedName>
</protein>
<dbReference type="InterPro" id="IPR032716">
    <property type="entry name" value="ACC_epsilon"/>
</dbReference>
<reference evidence="1 2" key="1">
    <citation type="submission" date="2024-06" db="EMBL/GenBank/DDBJ databases">
        <title>The Natural Products Discovery Center: Release of the First 8490 Sequenced Strains for Exploring Actinobacteria Biosynthetic Diversity.</title>
        <authorList>
            <person name="Kalkreuter E."/>
            <person name="Kautsar S.A."/>
            <person name="Yang D."/>
            <person name="Bader C.D."/>
            <person name="Teijaro C.N."/>
            <person name="Fluegel L."/>
            <person name="Davis C.M."/>
            <person name="Simpson J.R."/>
            <person name="Lauterbach L."/>
            <person name="Steele A.D."/>
            <person name="Gui C."/>
            <person name="Meng S."/>
            <person name="Li G."/>
            <person name="Viehrig K."/>
            <person name="Ye F."/>
            <person name="Su P."/>
            <person name="Kiefer A.F."/>
            <person name="Nichols A."/>
            <person name="Cepeda A.J."/>
            <person name="Yan W."/>
            <person name="Fan B."/>
            <person name="Jiang Y."/>
            <person name="Adhikari A."/>
            <person name="Zheng C.-J."/>
            <person name="Schuster L."/>
            <person name="Cowan T.M."/>
            <person name="Smanski M.J."/>
            <person name="Chevrette M.G."/>
            <person name="De Carvalho L.P.S."/>
            <person name="Shen B."/>
        </authorList>
    </citation>
    <scope>NUCLEOTIDE SEQUENCE [LARGE SCALE GENOMIC DNA]</scope>
    <source>
        <strain evidence="1 2">NPDC000837</strain>
    </source>
</reference>
<dbReference type="Proteomes" id="UP001445472">
    <property type="component" value="Unassembled WGS sequence"/>
</dbReference>
<gene>
    <name evidence="1" type="ORF">ABT276_35540</name>
</gene>
<name>A0ABV1V7B5_9ACTN</name>
<accession>A0ABV1V7B5</accession>
<keyword evidence="2" id="KW-1185">Reference proteome</keyword>
<comment type="caution">
    <text evidence="1">The sequence shown here is derived from an EMBL/GenBank/DDBJ whole genome shotgun (WGS) entry which is preliminary data.</text>
</comment>